<dbReference type="PANTHER" id="PTHR30514">
    <property type="entry name" value="GLUCOKINASE"/>
    <property type="match status" value="1"/>
</dbReference>
<evidence type="ECO:0000256" key="2">
    <source>
        <dbReference type="ARBA" id="ARBA00023125"/>
    </source>
</evidence>
<dbReference type="InterPro" id="IPR047640">
    <property type="entry name" value="RpiR-like"/>
</dbReference>
<dbReference type="InterPro" id="IPR001347">
    <property type="entry name" value="SIS_dom"/>
</dbReference>
<dbReference type="Pfam" id="PF01418">
    <property type="entry name" value="HTH_6"/>
    <property type="match status" value="1"/>
</dbReference>
<name>A0ABP3JVY2_9ACTN</name>
<protein>
    <submittedName>
        <fullName evidence="6">MurR/RpiR family transcriptional regulator</fullName>
    </submittedName>
</protein>
<dbReference type="SUPFAM" id="SSF53697">
    <property type="entry name" value="SIS domain"/>
    <property type="match status" value="1"/>
</dbReference>
<reference evidence="7" key="1">
    <citation type="journal article" date="2019" name="Int. J. Syst. Evol. Microbiol.">
        <title>The Global Catalogue of Microorganisms (GCM) 10K type strain sequencing project: providing services to taxonomists for standard genome sequencing and annotation.</title>
        <authorList>
            <consortium name="The Broad Institute Genomics Platform"/>
            <consortium name="The Broad Institute Genome Sequencing Center for Infectious Disease"/>
            <person name="Wu L."/>
            <person name="Ma J."/>
        </authorList>
    </citation>
    <scope>NUCLEOTIDE SEQUENCE [LARGE SCALE GENOMIC DNA]</scope>
    <source>
        <strain evidence="7">JCM 4805</strain>
    </source>
</reference>
<dbReference type="InterPro" id="IPR009057">
    <property type="entry name" value="Homeodomain-like_sf"/>
</dbReference>
<dbReference type="Gene3D" id="3.40.50.10490">
    <property type="entry name" value="Glucose-6-phosphate isomerase like protein, domain 1"/>
    <property type="match status" value="1"/>
</dbReference>
<dbReference type="InterPro" id="IPR035472">
    <property type="entry name" value="RpiR-like_SIS"/>
</dbReference>
<evidence type="ECO:0000259" key="4">
    <source>
        <dbReference type="PROSITE" id="PS51071"/>
    </source>
</evidence>
<dbReference type="Pfam" id="PF01380">
    <property type="entry name" value="SIS"/>
    <property type="match status" value="1"/>
</dbReference>
<accession>A0ABP3JVY2</accession>
<evidence type="ECO:0000259" key="5">
    <source>
        <dbReference type="PROSITE" id="PS51464"/>
    </source>
</evidence>
<feature type="domain" description="SIS" evidence="5">
    <location>
        <begin position="122"/>
        <end position="264"/>
    </location>
</feature>
<gene>
    <name evidence="6" type="ORF">GCM10010361_32100</name>
</gene>
<evidence type="ECO:0000313" key="6">
    <source>
        <dbReference type="EMBL" id="GAA0465587.1"/>
    </source>
</evidence>
<keyword evidence="2" id="KW-0238">DNA-binding</keyword>
<organism evidence="6 7">
    <name type="scientific">Streptomyces olivaceiscleroticus</name>
    <dbReference type="NCBI Taxonomy" id="68245"/>
    <lineage>
        <taxon>Bacteria</taxon>
        <taxon>Bacillati</taxon>
        <taxon>Actinomycetota</taxon>
        <taxon>Actinomycetes</taxon>
        <taxon>Kitasatosporales</taxon>
        <taxon>Streptomycetaceae</taxon>
        <taxon>Streptomyces</taxon>
    </lineage>
</organism>
<dbReference type="InterPro" id="IPR046348">
    <property type="entry name" value="SIS_dom_sf"/>
</dbReference>
<evidence type="ECO:0000256" key="3">
    <source>
        <dbReference type="ARBA" id="ARBA00023163"/>
    </source>
</evidence>
<dbReference type="PROSITE" id="PS51464">
    <property type="entry name" value="SIS"/>
    <property type="match status" value="1"/>
</dbReference>
<dbReference type="Gene3D" id="1.10.10.10">
    <property type="entry name" value="Winged helix-like DNA-binding domain superfamily/Winged helix DNA-binding domain"/>
    <property type="match status" value="1"/>
</dbReference>
<comment type="caution">
    <text evidence="6">The sequence shown here is derived from an EMBL/GenBank/DDBJ whole genome shotgun (WGS) entry which is preliminary data.</text>
</comment>
<evidence type="ECO:0000256" key="1">
    <source>
        <dbReference type="ARBA" id="ARBA00023015"/>
    </source>
</evidence>
<dbReference type="EMBL" id="BAAABY010000023">
    <property type="protein sequence ID" value="GAA0465587.1"/>
    <property type="molecule type" value="Genomic_DNA"/>
</dbReference>
<sequence>MSIEEWLAGRAGHSRLGTQAERVVHVLVRAPQFATYSSAREVAERAGVNVSTVVRTAQQLGFDGWTDLRQELRTCYLDSVAAGDLGPAPAPATDAAARVLRQDAANVTALATEDNLQAIRATAQAIRTARRTVIVGSGSGAGPAHILGHLGTIMGYDIQLALGTATAQTVQIARLQEGDCLLAFNVWRLTRALRGLTRLGRERGATVCVLTDLRSSPLAEDADHLIVTPIEGIRGTVSLTAMVAVTQAILGELTDAGTSRASGQIQQAWNDLDLMDDQP</sequence>
<dbReference type="RefSeq" id="WP_346095591.1">
    <property type="nucleotide sequence ID" value="NZ_BAAABY010000023.1"/>
</dbReference>
<dbReference type="Proteomes" id="UP001500909">
    <property type="component" value="Unassembled WGS sequence"/>
</dbReference>
<keyword evidence="3" id="KW-0804">Transcription</keyword>
<dbReference type="CDD" id="cd05013">
    <property type="entry name" value="SIS_RpiR"/>
    <property type="match status" value="1"/>
</dbReference>
<evidence type="ECO:0000313" key="7">
    <source>
        <dbReference type="Proteomes" id="UP001500909"/>
    </source>
</evidence>
<feature type="domain" description="HTH rpiR-type" evidence="4">
    <location>
        <begin position="3"/>
        <end position="79"/>
    </location>
</feature>
<dbReference type="InterPro" id="IPR036388">
    <property type="entry name" value="WH-like_DNA-bd_sf"/>
</dbReference>
<keyword evidence="7" id="KW-1185">Reference proteome</keyword>
<dbReference type="InterPro" id="IPR000281">
    <property type="entry name" value="HTH_RpiR"/>
</dbReference>
<dbReference type="PANTHER" id="PTHR30514:SF18">
    <property type="entry name" value="RPIR-FAMILY TRANSCRIPTIONAL REGULATOR"/>
    <property type="match status" value="1"/>
</dbReference>
<proteinExistence type="predicted"/>
<dbReference type="PROSITE" id="PS51071">
    <property type="entry name" value="HTH_RPIR"/>
    <property type="match status" value="1"/>
</dbReference>
<keyword evidence="1" id="KW-0805">Transcription regulation</keyword>
<dbReference type="SUPFAM" id="SSF46689">
    <property type="entry name" value="Homeodomain-like"/>
    <property type="match status" value="1"/>
</dbReference>